<protein>
    <submittedName>
        <fullName evidence="2">ABC transporter, solute-binding protein</fullName>
    </submittedName>
</protein>
<dbReference type="InterPro" id="IPR006059">
    <property type="entry name" value="SBP"/>
</dbReference>
<dbReference type="PANTHER" id="PTHR42779">
    <property type="entry name" value="PROTEIN YNJB"/>
    <property type="match status" value="1"/>
</dbReference>
<dbReference type="OrthoDB" id="3239593at2"/>
<dbReference type="HOGENOM" id="CLU_045122_0_0_9"/>
<evidence type="ECO:0000313" key="3">
    <source>
        <dbReference type="Proteomes" id="UP000018227"/>
    </source>
</evidence>
<evidence type="ECO:0000313" key="2">
    <source>
        <dbReference type="EMBL" id="ESL03542.1"/>
    </source>
</evidence>
<reference evidence="2 3" key="1">
    <citation type="submission" date="2013-06" db="EMBL/GenBank/DDBJ databases">
        <authorList>
            <person name="Weinstock G."/>
            <person name="Sodergren E."/>
            <person name="Clifton S."/>
            <person name="Fulton L."/>
            <person name="Fulton B."/>
            <person name="Courtney L."/>
            <person name="Fronick C."/>
            <person name="Harrison M."/>
            <person name="Strong C."/>
            <person name="Farmer C."/>
            <person name="Delahaunty K."/>
            <person name="Markovic C."/>
            <person name="Hall O."/>
            <person name="Minx P."/>
            <person name="Tomlinson C."/>
            <person name="Mitreva M."/>
            <person name="Nelson J."/>
            <person name="Hou S."/>
            <person name="Wollam A."/>
            <person name="Pepin K.H."/>
            <person name="Johnson M."/>
            <person name="Bhonagiri V."/>
            <person name="Nash W.E."/>
            <person name="Warren W."/>
            <person name="Chinwalla A."/>
            <person name="Mardis E.R."/>
            <person name="Wilson R.K."/>
        </authorList>
    </citation>
    <scope>NUCLEOTIDE SEQUENCE [LARGE SCALE GENOMIC DNA]</scope>
    <source>
        <strain evidence="2 3">ATCC 51271</strain>
    </source>
</reference>
<dbReference type="Pfam" id="PF13416">
    <property type="entry name" value="SBP_bac_8"/>
    <property type="match status" value="1"/>
</dbReference>
<proteinExistence type="predicted"/>
<gene>
    <name evidence="2" type="ORF">GCWU0000282_001254</name>
</gene>
<dbReference type="Gene3D" id="3.40.190.10">
    <property type="entry name" value="Periplasmic binding protein-like II"/>
    <property type="match status" value="1"/>
</dbReference>
<accession>V2Y615</accession>
<comment type="caution">
    <text evidence="2">The sequence shown here is derived from an EMBL/GenBank/DDBJ whole genome shotgun (WGS) entry which is preliminary data.</text>
</comment>
<feature type="signal peptide" evidence="1">
    <location>
        <begin position="1"/>
        <end position="20"/>
    </location>
</feature>
<dbReference type="PIRSF" id="PIRSF029172">
    <property type="entry name" value="UCP029172_ABC_sbc_YnjB"/>
    <property type="match status" value="1"/>
</dbReference>
<sequence length="437" mass="48167">MKKKLLAGILSLAMVASLTACGSKNDATSSKTSTSAKSSTASVASTKSYASNMSASASQTAGSDFDKLVEAAKGTEVSFYGWGGDDKLNAWLDDYYAKRLKEKYDITLKRVPMDIDKILSQLSGELQAGKKDGDIDMIWINGENFKTTKENNMLFGPFAETLPNFEAYINKDDKETYNDFAFPIEGYEAPYGKAQLVFFNDSKVTEETPKNTDELLEFAKKYKGKVTYAALPDFTASAFVRNVIYDIVGYEQFADMKADKETVKAAIEPALEYLRKLNPYLWQEGKTFPSDNPAVTKMFADGELVMGMSYSAFGVATNIENGTFTDTTRTFQFDKGTIGNTNYIAIAANSANSAGAQVAINEMMDPEVQADRYKTLRTIPVVHYDKLNDEQKKAFDSVDIGKGVISQAELLSKRLPEMPAGLVPIIEEIWNEEVVGK</sequence>
<dbReference type="RefSeq" id="WP_023354134.1">
    <property type="nucleotide sequence ID" value="NZ_KI535367.1"/>
</dbReference>
<dbReference type="eggNOG" id="COG4134">
    <property type="taxonomic scope" value="Bacteria"/>
</dbReference>
<dbReference type="Proteomes" id="UP000018227">
    <property type="component" value="Unassembled WGS sequence"/>
</dbReference>
<organism evidence="2 3">
    <name type="scientific">Catonella morbi ATCC 51271</name>
    <dbReference type="NCBI Taxonomy" id="592026"/>
    <lineage>
        <taxon>Bacteria</taxon>
        <taxon>Bacillati</taxon>
        <taxon>Bacillota</taxon>
        <taxon>Clostridia</taxon>
        <taxon>Lachnospirales</taxon>
        <taxon>Lachnospiraceae</taxon>
        <taxon>Catonella</taxon>
    </lineage>
</organism>
<dbReference type="PANTHER" id="PTHR42779:SF1">
    <property type="entry name" value="PROTEIN YNJB"/>
    <property type="match status" value="1"/>
</dbReference>
<dbReference type="SUPFAM" id="SSF53850">
    <property type="entry name" value="Periplasmic binding protein-like II"/>
    <property type="match status" value="1"/>
</dbReference>
<dbReference type="NCBIfam" id="NF008633">
    <property type="entry name" value="PRK11622.1"/>
    <property type="match status" value="1"/>
</dbReference>
<keyword evidence="3" id="KW-1185">Reference proteome</keyword>
<name>V2Y615_9FIRM</name>
<dbReference type="PROSITE" id="PS51257">
    <property type="entry name" value="PROKAR_LIPOPROTEIN"/>
    <property type="match status" value="1"/>
</dbReference>
<dbReference type="EMBL" id="ACIL03000009">
    <property type="protein sequence ID" value="ESL03542.1"/>
    <property type="molecule type" value="Genomic_DNA"/>
</dbReference>
<dbReference type="STRING" id="592026.GCWU0000282_001254"/>
<keyword evidence="1" id="KW-0732">Signal</keyword>
<evidence type="ECO:0000256" key="1">
    <source>
        <dbReference type="SAM" id="SignalP"/>
    </source>
</evidence>
<feature type="chain" id="PRO_5039113926" evidence="1">
    <location>
        <begin position="21"/>
        <end position="437"/>
    </location>
</feature>
<dbReference type="InterPro" id="IPR027020">
    <property type="entry name" value="YnjB"/>
</dbReference>
<dbReference type="AlphaFoldDB" id="V2Y615"/>